<accession>A0AAW1QDU0</accession>
<comment type="subcellular location">
    <subcellularLocation>
        <location evidence="1">Nucleus</location>
    </subcellularLocation>
</comment>
<feature type="domain" description="POPLD" evidence="6">
    <location>
        <begin position="410"/>
        <end position="441"/>
    </location>
</feature>
<evidence type="ECO:0000256" key="2">
    <source>
        <dbReference type="ARBA" id="ARBA00022694"/>
    </source>
</evidence>
<dbReference type="Pfam" id="PF08170">
    <property type="entry name" value="POPLD"/>
    <property type="match status" value="1"/>
</dbReference>
<name>A0AAW1QDU0_9CHLO</name>
<dbReference type="Proteomes" id="UP001445335">
    <property type="component" value="Unassembled WGS sequence"/>
</dbReference>
<dbReference type="Pfam" id="PF06978">
    <property type="entry name" value="POP1_N"/>
    <property type="match status" value="1"/>
</dbReference>
<feature type="domain" description="Pop1 N-terminal" evidence="5">
    <location>
        <begin position="17"/>
        <end position="211"/>
    </location>
</feature>
<reference evidence="7 8" key="1">
    <citation type="journal article" date="2024" name="Nat. Commun.">
        <title>Phylogenomics reveals the evolutionary origins of lichenization in chlorophyte algae.</title>
        <authorList>
            <person name="Puginier C."/>
            <person name="Libourel C."/>
            <person name="Otte J."/>
            <person name="Skaloud P."/>
            <person name="Haon M."/>
            <person name="Grisel S."/>
            <person name="Petersen M."/>
            <person name="Berrin J.G."/>
            <person name="Delaux P.M."/>
            <person name="Dal Grande F."/>
            <person name="Keller J."/>
        </authorList>
    </citation>
    <scope>NUCLEOTIDE SEQUENCE [LARGE SCALE GENOMIC DNA]</scope>
    <source>
        <strain evidence="7 8">SAG 245.80</strain>
    </source>
</reference>
<protein>
    <submittedName>
        <fullName evidence="7">Uncharacterized protein</fullName>
    </submittedName>
</protein>
<feature type="compositionally biased region" description="Basic residues" evidence="4">
    <location>
        <begin position="46"/>
        <end position="63"/>
    </location>
</feature>
<sequence>MQAPLGDLPRALEVQQFAEAREAEIEVLCNALKASGTWGAATLPRHLRRRATSHNSYKHRRRPNLQLLAKRQRTQEQDTEQASAVQDGVAMDRGPSMPEPQNRAMRRRPGRLQRSLEAALAGEGPNVAEEGRMSVESVADKAATRKTSSPLQHLETHVWHAKRFAMASRWGHMLAEGLPGRGRGSRAVMAELRGGALLHDASYWQAVQLAGPVAGLRATLVTLCDAGVLGHCRGASSAYGVQIVPRSADLRRVELAGSGSDRIIAALLGQGALLEASSAVSQVSEQLWTLVRDTGGAVSEALPGGFALALRLRDPPLPTFDKEVAEMRRLCGKLRHERLPASPLWAQARPPPPPLPEAAVSMMRRCERLAAMHLSGLAPTPDPALAEWAATETPLVAVRHAPVDAVAAPTWALLLPAHWVPPVWHALVFAGARPAGLREWRGASHGSLPLWSLLWQ</sequence>
<gene>
    <name evidence="7" type="ORF">WJX81_006009</name>
</gene>
<dbReference type="GO" id="GO:0000172">
    <property type="term" value="C:ribonuclease MRP complex"/>
    <property type="evidence" value="ECO:0007669"/>
    <property type="project" value="InterPro"/>
</dbReference>
<evidence type="ECO:0000259" key="5">
    <source>
        <dbReference type="Pfam" id="PF06978"/>
    </source>
</evidence>
<feature type="region of interest" description="Disordered" evidence="4">
    <location>
        <begin position="46"/>
        <end position="65"/>
    </location>
</feature>
<evidence type="ECO:0000256" key="1">
    <source>
        <dbReference type="ARBA" id="ARBA00004123"/>
    </source>
</evidence>
<dbReference type="InterPro" id="IPR009723">
    <property type="entry name" value="Pop1_N"/>
</dbReference>
<dbReference type="EMBL" id="JALJOU010000116">
    <property type="protein sequence ID" value="KAK9819579.1"/>
    <property type="molecule type" value="Genomic_DNA"/>
</dbReference>
<keyword evidence="2" id="KW-0819">tRNA processing</keyword>
<keyword evidence="3" id="KW-0539">Nucleus</keyword>
<evidence type="ECO:0000256" key="3">
    <source>
        <dbReference type="ARBA" id="ARBA00023242"/>
    </source>
</evidence>
<dbReference type="InterPro" id="IPR039182">
    <property type="entry name" value="Pop1"/>
</dbReference>
<dbReference type="GO" id="GO:0005655">
    <property type="term" value="C:nucleolar ribonuclease P complex"/>
    <property type="evidence" value="ECO:0007669"/>
    <property type="project" value="InterPro"/>
</dbReference>
<dbReference type="PANTHER" id="PTHR22731">
    <property type="entry name" value="RIBONUCLEASES P/MRP PROTEIN SUBUNIT POP1"/>
    <property type="match status" value="1"/>
</dbReference>
<evidence type="ECO:0000259" key="6">
    <source>
        <dbReference type="Pfam" id="PF08170"/>
    </source>
</evidence>
<feature type="region of interest" description="Disordered" evidence="4">
    <location>
        <begin position="71"/>
        <end position="110"/>
    </location>
</feature>
<dbReference type="InterPro" id="IPR012590">
    <property type="entry name" value="POPLD_dom"/>
</dbReference>
<dbReference type="AlphaFoldDB" id="A0AAW1QDU0"/>
<dbReference type="GO" id="GO:0001682">
    <property type="term" value="P:tRNA 5'-leader removal"/>
    <property type="evidence" value="ECO:0007669"/>
    <property type="project" value="InterPro"/>
</dbReference>
<evidence type="ECO:0000313" key="8">
    <source>
        <dbReference type="Proteomes" id="UP001445335"/>
    </source>
</evidence>
<organism evidence="7 8">
    <name type="scientific">Elliptochloris bilobata</name>
    <dbReference type="NCBI Taxonomy" id="381761"/>
    <lineage>
        <taxon>Eukaryota</taxon>
        <taxon>Viridiplantae</taxon>
        <taxon>Chlorophyta</taxon>
        <taxon>core chlorophytes</taxon>
        <taxon>Trebouxiophyceae</taxon>
        <taxon>Trebouxiophyceae incertae sedis</taxon>
        <taxon>Elliptochloris clade</taxon>
        <taxon>Elliptochloris</taxon>
    </lineage>
</organism>
<proteinExistence type="predicted"/>
<comment type="caution">
    <text evidence="7">The sequence shown here is derived from an EMBL/GenBank/DDBJ whole genome shotgun (WGS) entry which is preliminary data.</text>
</comment>
<evidence type="ECO:0000313" key="7">
    <source>
        <dbReference type="EMBL" id="KAK9819579.1"/>
    </source>
</evidence>
<keyword evidence="8" id="KW-1185">Reference proteome</keyword>
<dbReference type="PANTHER" id="PTHR22731:SF3">
    <property type="entry name" value="RIBONUCLEASES P_MRP PROTEIN SUBUNIT POP1"/>
    <property type="match status" value="1"/>
</dbReference>
<evidence type="ECO:0000256" key="4">
    <source>
        <dbReference type="SAM" id="MobiDB-lite"/>
    </source>
</evidence>